<evidence type="ECO:0000256" key="1">
    <source>
        <dbReference type="ARBA" id="ARBA00009182"/>
    </source>
</evidence>
<dbReference type="FunFam" id="3.40.50.261:FF:000001">
    <property type="entry name" value="Succinate--CoA ligase [ADP-forming] subunit beta"/>
    <property type="match status" value="1"/>
</dbReference>
<proteinExistence type="inferred from homology"/>
<dbReference type="GO" id="GO:0006104">
    <property type="term" value="P:succinyl-CoA metabolic process"/>
    <property type="evidence" value="ECO:0007669"/>
    <property type="project" value="TreeGrafter"/>
</dbReference>
<dbReference type="InterPro" id="IPR005809">
    <property type="entry name" value="Succ_CoA_ligase-like_bsu"/>
</dbReference>
<dbReference type="InterPro" id="IPR005811">
    <property type="entry name" value="SUCC_ACL_C"/>
</dbReference>
<feature type="binding site" evidence="7">
    <location>
        <position position="99"/>
    </location>
    <ligand>
        <name>ATP</name>
        <dbReference type="ChEBI" id="CHEBI:30616"/>
    </ligand>
</feature>
<evidence type="ECO:0000256" key="4">
    <source>
        <dbReference type="ARBA" id="ARBA00022723"/>
    </source>
</evidence>
<dbReference type="HAMAP" id="MF_00558">
    <property type="entry name" value="Succ_CoA_beta"/>
    <property type="match status" value="1"/>
</dbReference>
<evidence type="ECO:0000313" key="10">
    <source>
        <dbReference type="EMBL" id="OGF64856.1"/>
    </source>
</evidence>
<gene>
    <name evidence="7" type="primary">sucC</name>
    <name evidence="10" type="ORF">A2Y62_17885</name>
</gene>
<evidence type="ECO:0000256" key="7">
    <source>
        <dbReference type="HAMAP-Rule" id="MF_00558"/>
    </source>
</evidence>
<comment type="caution">
    <text evidence="10">The sequence shown here is derived from an EMBL/GenBank/DDBJ whole genome shotgun (WGS) entry which is preliminary data.</text>
</comment>
<sequence>MKIHEYQAKRIFKEYGVPIPNGDVVFTSEEAAQIAKKLNVRKYVLKAQVHAGGRGKAGGIKIATTVEEVENLSRDMIGMILKTHQTGAAGRKVRSLLVEEAMDIDKELYLGLTVDRANECLVLLGSPAGGVEIEVVAEKNPELLFKERIDILGLRPYMARRMAFNLGLKDKQISAAVAIMQAMFKIFIQKDASLVEINPLIITKQGNIVALDAKINFDDNALFRQAAVKDMRDLNEEEPLEVEASNYKLNYIKLDGNVGCMVNGAGLAMSTMDIIKLAGGEPANFLDVGGGATKDQVAHAFRILISDKNVKAILINIFGGIMRCDVVAAGIVDAAKEVKVNLPMVVRLQGTNMQEGRQILKESGLTFGIAETMQEAASKVTDAIK</sequence>
<keyword evidence="4 7" id="KW-0479">Metal-binding</keyword>
<comment type="catalytic activity">
    <reaction evidence="7">
        <text>GTP + succinate + CoA = succinyl-CoA + GDP + phosphate</text>
        <dbReference type="Rhea" id="RHEA:22120"/>
        <dbReference type="ChEBI" id="CHEBI:30031"/>
        <dbReference type="ChEBI" id="CHEBI:37565"/>
        <dbReference type="ChEBI" id="CHEBI:43474"/>
        <dbReference type="ChEBI" id="CHEBI:57287"/>
        <dbReference type="ChEBI" id="CHEBI:57292"/>
        <dbReference type="ChEBI" id="CHEBI:58189"/>
    </reaction>
</comment>
<evidence type="ECO:0000256" key="8">
    <source>
        <dbReference type="PROSITE-ProRule" id="PRU00409"/>
    </source>
</evidence>
<comment type="pathway">
    <text evidence="7">Carbohydrate metabolism; tricarboxylic acid cycle; succinate from succinyl-CoA (ligase route): step 1/1.</text>
</comment>
<keyword evidence="5 7" id="KW-0547">Nucleotide-binding</keyword>
<dbReference type="GO" id="GO:0000287">
    <property type="term" value="F:magnesium ion binding"/>
    <property type="evidence" value="ECO:0007669"/>
    <property type="project" value="UniProtKB-UniRule"/>
</dbReference>
<keyword evidence="2 7" id="KW-0816">Tricarboxylic acid cycle</keyword>
<comment type="function">
    <text evidence="7">Succinyl-CoA synthetase functions in the citric acid cycle (TCA), coupling the hydrolysis of succinyl-CoA to the synthesis of either ATP or GTP and thus represents the only step of substrate-level phosphorylation in the TCA. The beta subunit provides nucleotide specificity of the enzyme and binds the substrate succinate, while the binding sites for coenzyme A and phosphate are found in the alpha subunit.</text>
</comment>
<feature type="binding site" evidence="7">
    <location>
        <position position="107"/>
    </location>
    <ligand>
        <name>ATP</name>
        <dbReference type="ChEBI" id="CHEBI:30616"/>
    </ligand>
</feature>
<feature type="binding site" evidence="7">
    <location>
        <position position="102"/>
    </location>
    <ligand>
        <name>ATP</name>
        <dbReference type="ChEBI" id="CHEBI:30616"/>
    </ligand>
</feature>
<dbReference type="Pfam" id="PF00549">
    <property type="entry name" value="Ligase_CoA"/>
    <property type="match status" value="1"/>
</dbReference>
<dbReference type="SUPFAM" id="SSF52210">
    <property type="entry name" value="Succinyl-CoA synthetase domains"/>
    <property type="match status" value="1"/>
</dbReference>
<evidence type="ECO:0000313" key="11">
    <source>
        <dbReference type="Proteomes" id="UP000178943"/>
    </source>
</evidence>
<dbReference type="Gene3D" id="3.40.50.261">
    <property type="entry name" value="Succinyl-CoA synthetase domains"/>
    <property type="match status" value="1"/>
</dbReference>
<comment type="similarity">
    <text evidence="1 7">Belongs to the succinate/malate CoA ligase beta subunit family.</text>
</comment>
<comment type="subunit">
    <text evidence="7">Heterotetramer of two alpha and two beta subunits.</text>
</comment>
<dbReference type="InterPro" id="IPR011761">
    <property type="entry name" value="ATP-grasp"/>
</dbReference>
<evidence type="ECO:0000259" key="9">
    <source>
        <dbReference type="PROSITE" id="PS50975"/>
    </source>
</evidence>
<comment type="cofactor">
    <cofactor evidence="7">
        <name>Mg(2+)</name>
        <dbReference type="ChEBI" id="CHEBI:18420"/>
    </cofactor>
    <text evidence="7">Binds 1 Mg(2+) ion per subunit.</text>
</comment>
<dbReference type="GO" id="GO:0005829">
    <property type="term" value="C:cytosol"/>
    <property type="evidence" value="ECO:0007669"/>
    <property type="project" value="TreeGrafter"/>
</dbReference>
<dbReference type="Pfam" id="PF08442">
    <property type="entry name" value="ATP-grasp_2"/>
    <property type="match status" value="1"/>
</dbReference>
<dbReference type="Proteomes" id="UP000178943">
    <property type="component" value="Unassembled WGS sequence"/>
</dbReference>
<dbReference type="InterPro" id="IPR016102">
    <property type="entry name" value="Succinyl-CoA_synth-like"/>
</dbReference>
<dbReference type="InterPro" id="IPR013650">
    <property type="entry name" value="ATP-grasp_succ-CoA_synth-type"/>
</dbReference>
<keyword evidence="7 8" id="KW-0067">ATP-binding</keyword>
<keyword evidence="3 7" id="KW-0436">Ligase</keyword>
<feature type="domain" description="ATP-grasp" evidence="9">
    <location>
        <begin position="9"/>
        <end position="228"/>
    </location>
</feature>
<dbReference type="PROSITE" id="PS01217">
    <property type="entry name" value="SUCCINYL_COA_LIG_3"/>
    <property type="match status" value="1"/>
</dbReference>
<dbReference type="AlphaFoldDB" id="A0A1F5VN73"/>
<dbReference type="GO" id="GO:0004776">
    <property type="term" value="F:succinate-CoA ligase (GDP-forming) activity"/>
    <property type="evidence" value="ECO:0007669"/>
    <property type="project" value="RHEA"/>
</dbReference>
<keyword evidence="6 7" id="KW-0460">Magnesium</keyword>
<organism evidence="10 11">
    <name type="scientific">Candidatus Fischerbacteria bacterium RBG_13_37_8</name>
    <dbReference type="NCBI Taxonomy" id="1817863"/>
    <lineage>
        <taxon>Bacteria</taxon>
        <taxon>Candidatus Fischeribacteriota</taxon>
    </lineage>
</organism>
<accession>A0A1F5VN73</accession>
<dbReference type="NCBIfam" id="NF001913">
    <property type="entry name" value="PRK00696.1"/>
    <property type="match status" value="1"/>
</dbReference>
<reference evidence="10 11" key="1">
    <citation type="journal article" date="2016" name="Nat. Commun.">
        <title>Thousands of microbial genomes shed light on interconnected biogeochemical processes in an aquifer system.</title>
        <authorList>
            <person name="Anantharaman K."/>
            <person name="Brown C.T."/>
            <person name="Hug L.A."/>
            <person name="Sharon I."/>
            <person name="Castelle C.J."/>
            <person name="Probst A.J."/>
            <person name="Thomas B.C."/>
            <person name="Singh A."/>
            <person name="Wilkins M.J."/>
            <person name="Karaoz U."/>
            <person name="Brodie E.L."/>
            <person name="Williams K.H."/>
            <person name="Hubbard S.S."/>
            <person name="Banfield J.F."/>
        </authorList>
    </citation>
    <scope>NUCLEOTIDE SEQUENCE [LARGE SCALE GENOMIC DNA]</scope>
</reference>
<dbReference type="SUPFAM" id="SSF56059">
    <property type="entry name" value="Glutathione synthetase ATP-binding domain-like"/>
    <property type="match status" value="1"/>
</dbReference>
<dbReference type="GO" id="GO:0042709">
    <property type="term" value="C:succinate-CoA ligase complex"/>
    <property type="evidence" value="ECO:0007669"/>
    <property type="project" value="TreeGrafter"/>
</dbReference>
<protein>
    <recommendedName>
        <fullName evidence="7">Succinate--CoA ligase [ADP-forming] subunit beta</fullName>
        <ecNumber evidence="7">6.2.1.5</ecNumber>
    </recommendedName>
    <alternativeName>
        <fullName evidence="7">Succinyl-CoA synthetase subunit beta</fullName>
        <shortName evidence="7">SCS-beta</shortName>
    </alternativeName>
</protein>
<evidence type="ECO:0000256" key="6">
    <source>
        <dbReference type="ARBA" id="ARBA00022842"/>
    </source>
</evidence>
<comment type="catalytic activity">
    <reaction evidence="7">
        <text>succinate + ATP + CoA = succinyl-CoA + ADP + phosphate</text>
        <dbReference type="Rhea" id="RHEA:17661"/>
        <dbReference type="ChEBI" id="CHEBI:30031"/>
        <dbReference type="ChEBI" id="CHEBI:30616"/>
        <dbReference type="ChEBI" id="CHEBI:43474"/>
        <dbReference type="ChEBI" id="CHEBI:57287"/>
        <dbReference type="ChEBI" id="CHEBI:57292"/>
        <dbReference type="ChEBI" id="CHEBI:456216"/>
        <dbReference type="EC" id="6.2.1.5"/>
    </reaction>
</comment>
<dbReference type="PANTHER" id="PTHR11815">
    <property type="entry name" value="SUCCINYL-COA SYNTHETASE BETA CHAIN"/>
    <property type="match status" value="1"/>
</dbReference>
<dbReference type="PANTHER" id="PTHR11815:SF10">
    <property type="entry name" value="SUCCINATE--COA LIGASE [GDP-FORMING] SUBUNIT BETA, MITOCHONDRIAL"/>
    <property type="match status" value="1"/>
</dbReference>
<dbReference type="InterPro" id="IPR013815">
    <property type="entry name" value="ATP_grasp_subdomain_1"/>
</dbReference>
<feature type="binding site" evidence="7">
    <location>
        <begin position="320"/>
        <end position="322"/>
    </location>
    <ligand>
        <name>substrate</name>
        <note>ligand shared with subunit alpha</note>
    </ligand>
</feature>
<feature type="binding site" evidence="7">
    <location>
        <begin position="53"/>
        <end position="55"/>
    </location>
    <ligand>
        <name>ATP</name>
        <dbReference type="ChEBI" id="CHEBI:30616"/>
    </ligand>
</feature>
<dbReference type="FunFam" id="3.30.470.20:FF:000002">
    <property type="entry name" value="Succinate--CoA ligase [ADP-forming] subunit beta"/>
    <property type="match status" value="1"/>
</dbReference>
<dbReference type="EC" id="6.2.1.5" evidence="7"/>
<dbReference type="PROSITE" id="PS50975">
    <property type="entry name" value="ATP_GRASP"/>
    <property type="match status" value="1"/>
</dbReference>
<dbReference type="PIRSF" id="PIRSF001554">
    <property type="entry name" value="SucCS_beta"/>
    <property type="match status" value="1"/>
</dbReference>
<dbReference type="GO" id="GO:0005524">
    <property type="term" value="F:ATP binding"/>
    <property type="evidence" value="ECO:0007669"/>
    <property type="project" value="UniProtKB-UniRule"/>
</dbReference>
<feature type="binding site" evidence="7">
    <location>
        <position position="198"/>
    </location>
    <ligand>
        <name>Mg(2+)</name>
        <dbReference type="ChEBI" id="CHEBI:18420"/>
    </ligand>
</feature>
<evidence type="ECO:0000256" key="3">
    <source>
        <dbReference type="ARBA" id="ARBA00022598"/>
    </source>
</evidence>
<dbReference type="FunFam" id="3.30.1490.20:FF:000002">
    <property type="entry name" value="Succinate--CoA ligase [ADP-forming] subunit beta"/>
    <property type="match status" value="1"/>
</dbReference>
<name>A0A1F5VN73_9BACT</name>
<dbReference type="EMBL" id="MFGW01000128">
    <property type="protein sequence ID" value="OGF64856.1"/>
    <property type="molecule type" value="Genomic_DNA"/>
</dbReference>
<evidence type="ECO:0000256" key="5">
    <source>
        <dbReference type="ARBA" id="ARBA00022741"/>
    </source>
</evidence>
<dbReference type="UniPathway" id="UPA00223">
    <property type="reaction ID" value="UER00999"/>
</dbReference>
<feature type="binding site" evidence="7">
    <location>
        <position position="46"/>
    </location>
    <ligand>
        <name>ATP</name>
        <dbReference type="ChEBI" id="CHEBI:30616"/>
    </ligand>
</feature>
<evidence type="ECO:0000256" key="2">
    <source>
        <dbReference type="ARBA" id="ARBA00022532"/>
    </source>
</evidence>
<dbReference type="Gene3D" id="3.30.470.20">
    <property type="entry name" value="ATP-grasp fold, B domain"/>
    <property type="match status" value="1"/>
</dbReference>
<feature type="binding site" evidence="7">
    <location>
        <position position="263"/>
    </location>
    <ligand>
        <name>substrate</name>
        <note>ligand shared with subunit alpha</note>
    </ligand>
</feature>
<dbReference type="NCBIfam" id="TIGR01016">
    <property type="entry name" value="sucCoAbeta"/>
    <property type="match status" value="1"/>
</dbReference>
<dbReference type="STRING" id="1817863.A2Y62_17885"/>
<dbReference type="GO" id="GO:0004775">
    <property type="term" value="F:succinate-CoA ligase (ADP-forming) activity"/>
    <property type="evidence" value="ECO:0007669"/>
    <property type="project" value="UniProtKB-UniRule"/>
</dbReference>
<dbReference type="InterPro" id="IPR017866">
    <property type="entry name" value="Succ-CoA_synthase_bsu_CS"/>
</dbReference>
<feature type="binding site" evidence="7">
    <location>
        <position position="212"/>
    </location>
    <ligand>
        <name>Mg(2+)</name>
        <dbReference type="ChEBI" id="CHEBI:18420"/>
    </ligand>
</feature>
<dbReference type="Gene3D" id="3.30.1490.20">
    <property type="entry name" value="ATP-grasp fold, A domain"/>
    <property type="match status" value="1"/>
</dbReference>
<dbReference type="GO" id="GO:0006099">
    <property type="term" value="P:tricarboxylic acid cycle"/>
    <property type="evidence" value="ECO:0007669"/>
    <property type="project" value="UniProtKB-UniRule"/>
</dbReference>